<keyword evidence="3" id="KW-0813">Transport</keyword>
<dbReference type="GO" id="GO:0006820">
    <property type="term" value="P:monoatomic anion transport"/>
    <property type="evidence" value="ECO:0007669"/>
    <property type="project" value="TreeGrafter"/>
</dbReference>
<dbReference type="GO" id="GO:0008381">
    <property type="term" value="F:mechanosensitive monoatomic ion channel activity"/>
    <property type="evidence" value="ECO:0007669"/>
    <property type="project" value="TreeGrafter"/>
</dbReference>
<evidence type="ECO:0000259" key="12">
    <source>
        <dbReference type="Pfam" id="PF00924"/>
    </source>
</evidence>
<evidence type="ECO:0000256" key="11">
    <source>
        <dbReference type="SAM" id="Phobius"/>
    </source>
</evidence>
<feature type="compositionally biased region" description="Polar residues" evidence="10">
    <location>
        <begin position="125"/>
        <end position="140"/>
    </location>
</feature>
<dbReference type="EMBL" id="JBEDUW010000002">
    <property type="protein sequence ID" value="KAK9944101.1"/>
    <property type="molecule type" value="Genomic_DNA"/>
</dbReference>
<comment type="similarity">
    <text evidence="2 9">Belongs to the MscS (TC 1.A.23) family.</text>
</comment>
<feature type="transmembrane region" description="Helical" evidence="11">
    <location>
        <begin position="250"/>
        <end position="268"/>
    </location>
</feature>
<evidence type="ECO:0000256" key="3">
    <source>
        <dbReference type="ARBA" id="ARBA00022448"/>
    </source>
</evidence>
<dbReference type="FunFam" id="2.30.30.60:FF:000003">
    <property type="entry name" value="Predicted mechanosensitive ion channel"/>
    <property type="match status" value="1"/>
</dbReference>
<keyword evidence="8" id="KW-0407">Ion channel</keyword>
<feature type="transmembrane region" description="Helical" evidence="11">
    <location>
        <begin position="499"/>
        <end position="519"/>
    </location>
</feature>
<dbReference type="Gene3D" id="2.30.30.60">
    <property type="match status" value="1"/>
</dbReference>
<feature type="transmembrane region" description="Helical" evidence="11">
    <location>
        <begin position="167"/>
        <end position="189"/>
    </location>
</feature>
<evidence type="ECO:0000256" key="2">
    <source>
        <dbReference type="ARBA" id="ARBA00008017"/>
    </source>
</evidence>
<keyword evidence="6" id="KW-0406">Ion transport</keyword>
<feature type="domain" description="Mechanosensitive ion channel MscS" evidence="12">
    <location>
        <begin position="542"/>
        <end position="608"/>
    </location>
</feature>
<dbReference type="InterPro" id="IPR023408">
    <property type="entry name" value="MscS_beta-dom_sf"/>
</dbReference>
<reference evidence="13 14" key="1">
    <citation type="journal article" date="2023" name="G3 (Bethesda)">
        <title>A chromosome-length genome assembly and annotation of blackberry (Rubus argutus, cv. 'Hillquist').</title>
        <authorList>
            <person name="Bruna T."/>
            <person name="Aryal R."/>
            <person name="Dudchenko O."/>
            <person name="Sargent D.J."/>
            <person name="Mead D."/>
            <person name="Buti M."/>
            <person name="Cavallini A."/>
            <person name="Hytonen T."/>
            <person name="Andres J."/>
            <person name="Pham M."/>
            <person name="Weisz D."/>
            <person name="Mascagni F."/>
            <person name="Usai G."/>
            <person name="Natali L."/>
            <person name="Bassil N."/>
            <person name="Fernandez G.E."/>
            <person name="Lomsadze A."/>
            <person name="Armour M."/>
            <person name="Olukolu B."/>
            <person name="Poorten T."/>
            <person name="Britton C."/>
            <person name="Davik J."/>
            <person name="Ashrafi H."/>
            <person name="Aiden E.L."/>
            <person name="Borodovsky M."/>
            <person name="Worthington M."/>
        </authorList>
    </citation>
    <scope>NUCLEOTIDE SEQUENCE [LARGE SCALE GENOMIC DNA]</scope>
    <source>
        <strain evidence="13">PI 553951</strain>
    </source>
</reference>
<dbReference type="Proteomes" id="UP001457282">
    <property type="component" value="Unassembled WGS sequence"/>
</dbReference>
<evidence type="ECO:0000256" key="6">
    <source>
        <dbReference type="ARBA" id="ARBA00023065"/>
    </source>
</evidence>
<organism evidence="13 14">
    <name type="scientific">Rubus argutus</name>
    <name type="common">Southern blackberry</name>
    <dbReference type="NCBI Taxonomy" id="59490"/>
    <lineage>
        <taxon>Eukaryota</taxon>
        <taxon>Viridiplantae</taxon>
        <taxon>Streptophyta</taxon>
        <taxon>Embryophyta</taxon>
        <taxon>Tracheophyta</taxon>
        <taxon>Spermatophyta</taxon>
        <taxon>Magnoliopsida</taxon>
        <taxon>eudicotyledons</taxon>
        <taxon>Gunneridae</taxon>
        <taxon>Pentapetalae</taxon>
        <taxon>rosids</taxon>
        <taxon>fabids</taxon>
        <taxon>Rosales</taxon>
        <taxon>Rosaceae</taxon>
        <taxon>Rosoideae</taxon>
        <taxon>Rosoideae incertae sedis</taxon>
        <taxon>Rubus</taxon>
    </lineage>
</organism>
<evidence type="ECO:0000313" key="14">
    <source>
        <dbReference type="Proteomes" id="UP001457282"/>
    </source>
</evidence>
<keyword evidence="4 11" id="KW-0812">Transmembrane</keyword>
<keyword evidence="14" id="KW-1185">Reference proteome</keyword>
<evidence type="ECO:0000256" key="4">
    <source>
        <dbReference type="ARBA" id="ARBA00022692"/>
    </source>
</evidence>
<feature type="transmembrane region" description="Helical" evidence="11">
    <location>
        <begin position="280"/>
        <end position="300"/>
    </location>
</feature>
<keyword evidence="5 11" id="KW-1133">Transmembrane helix</keyword>
<sequence length="722" mass="82271">MSEKQSANGGEVIVEVQSDEINEAKGSSSKASESLAPKQSNEDLRVSTESSSTGFSKPAPVGFPSPDISRASPNPGNPPRIPTRNESLNRRKSFNRSITKPKSRFVELPSPVMNEDCSSVDQIGANSPSFSRGSPNNISGRTKDKDDEEIYRKVKMGRDKHGKVNKIILIEWIFFLCILGCLVASLTVQKLENRMVWSLEIWKWCVLVMVIFSGMLVTSWVINFLVFVIKRNFFLRKQVLYFIRGMKKSVEVFMWLSLVLLTWLLLVNRGGERSKLSTKILDYVMWTIVSVLIGAFLWLLKTLLFMLLASTFQVNTFYDKIQESIFHQYVLQKISGPPLIEEADEKIGKEKAGKENEIIDMTKLHKIKQEKSSWTIKELVDAITSSGLSTISHTLDEMEGLNEQRDMEITSEMEATAAAYDIFLNVAQLGARYIEERDLLRFMIKEEVDFVWPLIDVANTGQVDRKTLTEWVVKIYNDRKGLVHSLTDTNKCVNQLNKIVTCIVIVITIVVWLLLVGIANIKVLVLLSSQLVLAAFMFGNTCKNIFEAIVFVFVTHPFDAGDRCVVDGVPLLVEEMNLLTTVFLKLNDEMVYYPNSLLSTKIITNYNRSPHMGDTVEFTVDMIPVEKIGLLKMKIKKYFESARQYWHEKHSLVVTEMENASKLKMVLYFKHTMNFQEFGEKNARRAELIIALMKILEEQKIIYYLLPQEVHLAQTKTEATVA</sequence>
<evidence type="ECO:0000256" key="8">
    <source>
        <dbReference type="ARBA" id="ARBA00023303"/>
    </source>
</evidence>
<accession>A0AAW1Y4D5</accession>
<protein>
    <recommendedName>
        <fullName evidence="9">Mechanosensitive ion channel protein</fullName>
    </recommendedName>
</protein>
<feature type="compositionally biased region" description="Low complexity" evidence="10">
    <location>
        <begin position="24"/>
        <end position="34"/>
    </location>
</feature>
<evidence type="ECO:0000256" key="7">
    <source>
        <dbReference type="ARBA" id="ARBA00023136"/>
    </source>
</evidence>
<dbReference type="InterPro" id="IPR006685">
    <property type="entry name" value="MscS_channel_2nd"/>
</dbReference>
<keyword evidence="7 9" id="KW-0472">Membrane</keyword>
<dbReference type="GO" id="GO:0005886">
    <property type="term" value="C:plasma membrane"/>
    <property type="evidence" value="ECO:0007669"/>
    <property type="project" value="UniProtKB-UniRule"/>
</dbReference>
<evidence type="ECO:0000256" key="9">
    <source>
        <dbReference type="PIRNR" id="PIRNR017209"/>
    </source>
</evidence>
<dbReference type="GO" id="GO:0050982">
    <property type="term" value="P:detection of mechanical stimulus"/>
    <property type="evidence" value="ECO:0007669"/>
    <property type="project" value="UniProtKB-ARBA"/>
</dbReference>
<feature type="region of interest" description="Disordered" evidence="10">
    <location>
        <begin position="1"/>
        <end position="96"/>
    </location>
</feature>
<gene>
    <name evidence="13" type="ORF">M0R45_009685</name>
</gene>
<dbReference type="SUPFAM" id="SSF50182">
    <property type="entry name" value="Sm-like ribonucleoproteins"/>
    <property type="match status" value="1"/>
</dbReference>
<feature type="region of interest" description="Disordered" evidence="10">
    <location>
        <begin position="125"/>
        <end position="144"/>
    </location>
</feature>
<dbReference type="PANTHER" id="PTHR31618:SF20">
    <property type="entry name" value="MECHANOSENSITIVE ION CHANNEL PROTEIN 10"/>
    <property type="match status" value="1"/>
</dbReference>
<dbReference type="InterPro" id="IPR010920">
    <property type="entry name" value="LSM_dom_sf"/>
</dbReference>
<dbReference type="PANTHER" id="PTHR31618">
    <property type="entry name" value="MECHANOSENSITIVE ION CHANNEL PROTEIN 5"/>
    <property type="match status" value="1"/>
</dbReference>
<evidence type="ECO:0000256" key="1">
    <source>
        <dbReference type="ARBA" id="ARBA00004141"/>
    </source>
</evidence>
<evidence type="ECO:0000256" key="5">
    <source>
        <dbReference type="ARBA" id="ARBA00022989"/>
    </source>
</evidence>
<dbReference type="PIRSF" id="PIRSF017209">
    <property type="entry name" value="Memb_At2g17000_prd"/>
    <property type="match status" value="1"/>
</dbReference>
<comment type="subcellular location">
    <subcellularLocation>
        <location evidence="1">Membrane</location>
        <topology evidence="1">Multi-pass membrane protein</topology>
    </subcellularLocation>
</comment>
<name>A0AAW1Y4D5_RUBAR</name>
<feature type="transmembrane region" description="Helical" evidence="11">
    <location>
        <begin position="201"/>
        <end position="229"/>
    </location>
</feature>
<evidence type="ECO:0000313" key="13">
    <source>
        <dbReference type="EMBL" id="KAK9944101.1"/>
    </source>
</evidence>
<feature type="transmembrane region" description="Helical" evidence="11">
    <location>
        <begin position="531"/>
        <end position="554"/>
    </location>
</feature>
<evidence type="ECO:0000256" key="10">
    <source>
        <dbReference type="SAM" id="MobiDB-lite"/>
    </source>
</evidence>
<dbReference type="AlphaFoldDB" id="A0AAW1Y4D5"/>
<dbReference type="InterPro" id="IPR016688">
    <property type="entry name" value="MscS-like_plants/fungi"/>
</dbReference>
<proteinExistence type="inferred from homology"/>
<dbReference type="Pfam" id="PF00924">
    <property type="entry name" value="MS_channel_2nd"/>
    <property type="match status" value="1"/>
</dbReference>
<comment type="caution">
    <text evidence="13">The sequence shown here is derived from an EMBL/GenBank/DDBJ whole genome shotgun (WGS) entry which is preliminary data.</text>
</comment>